<dbReference type="EMBL" id="JBHLTC010000035">
    <property type="protein sequence ID" value="MFC0627539.1"/>
    <property type="molecule type" value="Genomic_DNA"/>
</dbReference>
<proteinExistence type="predicted"/>
<evidence type="ECO:0000313" key="3">
    <source>
        <dbReference type="Proteomes" id="UP001589890"/>
    </source>
</evidence>
<organism evidence="2 3">
    <name type="scientific">Kribbella deserti</name>
    <dbReference type="NCBI Taxonomy" id="1926257"/>
    <lineage>
        <taxon>Bacteria</taxon>
        <taxon>Bacillati</taxon>
        <taxon>Actinomycetota</taxon>
        <taxon>Actinomycetes</taxon>
        <taxon>Propionibacteriales</taxon>
        <taxon>Kribbellaceae</taxon>
        <taxon>Kribbella</taxon>
    </lineage>
</organism>
<sequence>MHAPGNNPHAEGNDADAPGNNQYAEGNEVARRVTGLMDAAWERALERDPVTANRLGRTVEHLPVGSPEEIASAVAQARKALADLSEVDLATADRETRIAAGFLQDHLEQEVAEEDRHWYRFGVTPYYSMQLGFYRSDLPHLAGNYVQVVEQLARNLDEQRARGIRIPSWACGIVIDTMRSYAAATPEIKAFDKILDGLQQDADSNNSDVGIGQYDGGAAAYEGLIRLHTGLDLTAEEVHRIGLAEVERLTGQIAQELQLTDEEAYRRQLANDPASYAKDSADLERRYQAHLDRLSGVLDEVFEKLPEAPFAIRQLDDGLAGGLTYGYYEPPGADGVGYYHYNGSDLANRPLIQAASVMFHEGLPGHHLQLGRQLENKALHPLRREQLELPTFAIAGYHEGWAEYAAGLCKELGLYPDPIDHYGRLSAERFHAARLVVDTGLNVLGWSREQAGDYLARAGFLSPVEVESEILRYAVDDPGQALAYHLGHWHLKQLRAGAGGDLKQFHEAILADGPLPLRLLSV</sequence>
<gene>
    <name evidence="2" type="ORF">ACFFGN_25920</name>
</gene>
<dbReference type="Pfam" id="PF05960">
    <property type="entry name" value="DUF885"/>
    <property type="match status" value="1"/>
</dbReference>
<keyword evidence="3" id="KW-1185">Reference proteome</keyword>
<dbReference type="Proteomes" id="UP001589890">
    <property type="component" value="Unassembled WGS sequence"/>
</dbReference>
<evidence type="ECO:0000256" key="1">
    <source>
        <dbReference type="SAM" id="MobiDB-lite"/>
    </source>
</evidence>
<accession>A0ABV6QSC0</accession>
<dbReference type="PANTHER" id="PTHR33361">
    <property type="entry name" value="GLR0591 PROTEIN"/>
    <property type="match status" value="1"/>
</dbReference>
<dbReference type="RefSeq" id="WP_380052439.1">
    <property type="nucleotide sequence ID" value="NZ_JBHLTC010000035.1"/>
</dbReference>
<dbReference type="InterPro" id="IPR010281">
    <property type="entry name" value="DUF885"/>
</dbReference>
<protein>
    <submittedName>
        <fullName evidence="2">DUF885 family protein</fullName>
    </submittedName>
</protein>
<feature type="region of interest" description="Disordered" evidence="1">
    <location>
        <begin position="1"/>
        <end position="23"/>
    </location>
</feature>
<name>A0ABV6QSC0_9ACTN</name>
<reference evidence="2 3" key="1">
    <citation type="submission" date="2024-09" db="EMBL/GenBank/DDBJ databases">
        <authorList>
            <person name="Sun Q."/>
            <person name="Mori K."/>
        </authorList>
    </citation>
    <scope>NUCLEOTIDE SEQUENCE [LARGE SCALE GENOMIC DNA]</scope>
    <source>
        <strain evidence="2 3">CGMCC 1.15906</strain>
    </source>
</reference>
<evidence type="ECO:0000313" key="2">
    <source>
        <dbReference type="EMBL" id="MFC0627539.1"/>
    </source>
</evidence>
<comment type="caution">
    <text evidence="2">The sequence shown here is derived from an EMBL/GenBank/DDBJ whole genome shotgun (WGS) entry which is preliminary data.</text>
</comment>
<dbReference type="PANTHER" id="PTHR33361:SF2">
    <property type="entry name" value="DUF885 DOMAIN-CONTAINING PROTEIN"/>
    <property type="match status" value="1"/>
</dbReference>